<keyword evidence="1" id="KW-0645">Protease</keyword>
<comment type="caution">
    <text evidence="5">The sequence shown here is derived from an EMBL/GenBank/DDBJ whole genome shotgun (WGS) entry which is preliminary data.</text>
</comment>
<dbReference type="Proteomes" id="UP001231189">
    <property type="component" value="Unassembled WGS sequence"/>
</dbReference>
<dbReference type="CDD" id="cd09272">
    <property type="entry name" value="RNase_HI_RT_Ty1"/>
    <property type="match status" value="1"/>
</dbReference>
<sequence>MPRAPPTPRQSYLNFDNFSETLPVMATGGTAPPNFFSFPPPPPPPRASHPLLGIHIQDYIKFQLTTIGVNFSKWRQTIVLLLTMHHALDHITDGAAPSNPSDEWRAVDIHLSLWFMATLSDDLYRLVQGSKANACATWTRINAFFVNNRTSRYAYLSKALRTTPRGDLTVSAYASKLQAIADDLAAIGRPVSDADLTMQFIDGIGKKFKLQAQILKSGDLLPTFAYACARFQLAEIDEDSEQASESAHAMAVHGGGRGHTGGGASGSGTGAPPRPLGVSPNYKGKNPIPGFVHPNQAAAHAGSSQAGRGRGRGTPHGRGSGDISGGHAGRDQPWLGYFAPMGMPFPTRTPWMPPNSGSVYGPRPGNPTQAYQMMTAPAAPAASYQTAPSAPLYQSQPSPAYQPPSWDQAALLSQAPSYGSAFPAHGDWIMDSGATTHVTGNQGTLTTSHSPLPHDSRHIIVGNGCRLPVTATGTAHLTSRPFHLNNVLYSPNLVSNLISTRSFVRDNSCSVEFDPFGFSVKDLATRTPIMRHTDALPTRSHTGSRACPRNPPWIPHQIAAPHSDILVPTCAHSRTATSLSGPTTTASATAPARISLASRAQVHLPTYLVRSRRISLEPRIHTRFLPHSQPHQILLAHSRSASSASAPTPLFTGFLSSKSDTSLFIMHTATTTAYLLLYVDDIILTASSTTTLNHIIDLLNAEFAMTDLGDVHHFLGVNVLRTPRGLFLSQQQYALELLDHANMLNCNPITTPVDTKSKLSGNDGRKVADPSEYRSLAGALQYLTLTRPDLSYAVQQICLFMHDPRESHLQLVKRILRYVQGTSHLGLQIYADTSRELVAYSDADWAGCPDTRKSTSGFGVFLGNNLVSWSSKRQNTVSRSSAEAEYRAVANVVAESVWLRQLLHELHQPIASATVVYCDNISATYLSSNPIQHQRTKHIEIDLHFVRDRVALGEAREVPVGAIRSSPSAGIVPRLQSLLPIRWRRASPQSSPPVCWCFHPILFCELDPTRHSPSHLRHGQTVASVAPIGGRLCSHRRASLLPSAGGGAPRGGRLFPHRRAALLQAAGAYAPINRGHCSHQRAAFLQAAGATAPIDGRRYSHRQATLLQAAGASAPIDGRRCSHRQAALLQAAGASAPIDGRCCSHRWVALLPAAGGRFAPSYRRLCSNRRAPLLPSAGRIGPGGGRCYSRRRATLLPQFDGIASGGGPRCS</sequence>
<evidence type="ECO:0000313" key="6">
    <source>
        <dbReference type="Proteomes" id="UP001231189"/>
    </source>
</evidence>
<dbReference type="InterPro" id="IPR013103">
    <property type="entry name" value="RVT_2"/>
</dbReference>
<dbReference type="Pfam" id="PF07727">
    <property type="entry name" value="RVT_2"/>
    <property type="match status" value="1"/>
</dbReference>
<dbReference type="InterPro" id="IPR043502">
    <property type="entry name" value="DNA/RNA_pol_sf"/>
</dbReference>
<feature type="compositionally biased region" description="Low complexity" evidence="2">
    <location>
        <begin position="296"/>
        <end position="307"/>
    </location>
</feature>
<dbReference type="EMBL" id="JAUUTY010000689">
    <property type="protein sequence ID" value="KAK1594913.1"/>
    <property type="molecule type" value="Genomic_DNA"/>
</dbReference>
<reference evidence="5" key="1">
    <citation type="submission" date="2023-07" db="EMBL/GenBank/DDBJ databases">
        <title>A chromosome-level genome assembly of Lolium multiflorum.</title>
        <authorList>
            <person name="Chen Y."/>
            <person name="Copetti D."/>
            <person name="Kolliker R."/>
            <person name="Studer B."/>
        </authorList>
    </citation>
    <scope>NUCLEOTIDE SEQUENCE</scope>
    <source>
        <strain evidence="5">02402/16</strain>
        <tissue evidence="5">Leaf</tissue>
    </source>
</reference>
<dbReference type="Pfam" id="PF22936">
    <property type="entry name" value="Pol_BBD"/>
    <property type="match status" value="1"/>
</dbReference>
<name>A0AAD8Q3M5_LOLMU</name>
<feature type="region of interest" description="Disordered" evidence="2">
    <location>
        <begin position="242"/>
        <end position="330"/>
    </location>
</feature>
<keyword evidence="6" id="KW-1185">Reference proteome</keyword>
<protein>
    <recommendedName>
        <fullName evidence="7">Reverse transcriptase Ty1/copia-type domain-containing protein</fullName>
    </recommendedName>
</protein>
<dbReference type="SUPFAM" id="SSF56672">
    <property type="entry name" value="DNA/RNA polymerases"/>
    <property type="match status" value="1"/>
</dbReference>
<organism evidence="5 6">
    <name type="scientific">Lolium multiflorum</name>
    <name type="common">Italian ryegrass</name>
    <name type="synonym">Lolium perenne subsp. multiflorum</name>
    <dbReference type="NCBI Taxonomy" id="4521"/>
    <lineage>
        <taxon>Eukaryota</taxon>
        <taxon>Viridiplantae</taxon>
        <taxon>Streptophyta</taxon>
        <taxon>Embryophyta</taxon>
        <taxon>Tracheophyta</taxon>
        <taxon>Spermatophyta</taxon>
        <taxon>Magnoliopsida</taxon>
        <taxon>Liliopsida</taxon>
        <taxon>Poales</taxon>
        <taxon>Poaceae</taxon>
        <taxon>BOP clade</taxon>
        <taxon>Pooideae</taxon>
        <taxon>Poodae</taxon>
        <taxon>Poeae</taxon>
        <taxon>Poeae Chloroplast Group 2 (Poeae type)</taxon>
        <taxon>Loliodinae</taxon>
        <taxon>Loliinae</taxon>
        <taxon>Lolium</taxon>
    </lineage>
</organism>
<dbReference type="GO" id="GO:0004190">
    <property type="term" value="F:aspartic-type endopeptidase activity"/>
    <property type="evidence" value="ECO:0007669"/>
    <property type="project" value="UniProtKB-KW"/>
</dbReference>
<feature type="compositionally biased region" description="Gly residues" evidence="2">
    <location>
        <begin position="316"/>
        <end position="327"/>
    </location>
</feature>
<dbReference type="InterPro" id="IPR054722">
    <property type="entry name" value="PolX-like_BBD"/>
</dbReference>
<evidence type="ECO:0000259" key="3">
    <source>
        <dbReference type="Pfam" id="PF07727"/>
    </source>
</evidence>
<gene>
    <name evidence="5" type="ORF">QYE76_019001</name>
</gene>
<feature type="compositionally biased region" description="Gly residues" evidence="2">
    <location>
        <begin position="253"/>
        <end position="269"/>
    </location>
</feature>
<proteinExistence type="predicted"/>
<accession>A0AAD8Q3M5</accession>
<evidence type="ECO:0008006" key="7">
    <source>
        <dbReference type="Google" id="ProtNLM"/>
    </source>
</evidence>
<feature type="domain" description="Reverse transcriptase Ty1/copia-type" evidence="3">
    <location>
        <begin position="656"/>
        <end position="753"/>
    </location>
</feature>
<dbReference type="AlphaFoldDB" id="A0AAD8Q3M5"/>
<evidence type="ECO:0000313" key="5">
    <source>
        <dbReference type="EMBL" id="KAK1594913.1"/>
    </source>
</evidence>
<feature type="domain" description="Retrovirus-related Pol polyprotein from transposon TNT 1-94-like beta-barrel" evidence="4">
    <location>
        <begin position="428"/>
        <end position="503"/>
    </location>
</feature>
<evidence type="ECO:0000256" key="2">
    <source>
        <dbReference type="SAM" id="MobiDB-lite"/>
    </source>
</evidence>
<dbReference type="PANTHER" id="PTHR11439:SF524">
    <property type="entry name" value="RNA-DIRECTED DNA POLYMERASE, PROTEIN KINASE RLK-PELLE-DLSV FAMILY"/>
    <property type="match status" value="1"/>
</dbReference>
<dbReference type="Pfam" id="PF14223">
    <property type="entry name" value="Retrotran_gag_2"/>
    <property type="match status" value="1"/>
</dbReference>
<keyword evidence="1" id="KW-0064">Aspartyl protease</keyword>
<evidence type="ECO:0000259" key="4">
    <source>
        <dbReference type="Pfam" id="PF22936"/>
    </source>
</evidence>
<dbReference type="PANTHER" id="PTHR11439">
    <property type="entry name" value="GAG-POL-RELATED RETROTRANSPOSON"/>
    <property type="match status" value="1"/>
</dbReference>
<keyword evidence="1" id="KW-0378">Hydrolase</keyword>
<evidence type="ECO:0000256" key="1">
    <source>
        <dbReference type="ARBA" id="ARBA00022750"/>
    </source>
</evidence>